<dbReference type="STRING" id="1221996.QY95_03909"/>
<proteinExistence type="predicted"/>
<accession>A0A0F5HN54</accession>
<evidence type="ECO:0000313" key="2">
    <source>
        <dbReference type="Proteomes" id="UP000031563"/>
    </source>
</evidence>
<name>A0A0F5HN54_BACTR</name>
<organism evidence="1 2">
    <name type="scientific">Bacillus thermotolerans</name>
    <name type="common">Quasibacillus thermotolerans</name>
    <dbReference type="NCBI Taxonomy" id="1221996"/>
    <lineage>
        <taxon>Bacteria</taxon>
        <taxon>Bacillati</taxon>
        <taxon>Bacillota</taxon>
        <taxon>Bacilli</taxon>
        <taxon>Bacillales</taxon>
        <taxon>Bacillaceae</taxon>
        <taxon>Bacillus</taxon>
    </lineage>
</organism>
<sequence>MIKKGEQLPSAHPFYVYPIETLLQPRPAEAHLHPASYEVFSFS</sequence>
<comment type="caution">
    <text evidence="1">The sequence shown here is derived from an EMBL/GenBank/DDBJ whole genome shotgun (WGS) entry which is preliminary data.</text>
</comment>
<dbReference type="AlphaFoldDB" id="A0A0F5HN54"/>
<protein>
    <submittedName>
        <fullName evidence="1">Uncharacterized protein</fullName>
    </submittedName>
</protein>
<reference evidence="1" key="1">
    <citation type="submission" date="2015-02" db="EMBL/GenBank/DDBJ databases">
        <title>Genome Assembly of Bacillaceae bacterium MTCC 8252.</title>
        <authorList>
            <person name="Verma A."/>
            <person name="Khatri I."/>
            <person name="Mual P."/>
            <person name="Subramanian S."/>
            <person name="Krishnamurthi S."/>
        </authorList>
    </citation>
    <scope>NUCLEOTIDE SEQUENCE [LARGE SCALE GENOMIC DNA]</scope>
    <source>
        <strain evidence="1">MTCC 8252</strain>
    </source>
</reference>
<dbReference type="Proteomes" id="UP000031563">
    <property type="component" value="Unassembled WGS sequence"/>
</dbReference>
<gene>
    <name evidence="1" type="ORF">QY95_03909</name>
</gene>
<keyword evidence="2" id="KW-1185">Reference proteome</keyword>
<evidence type="ECO:0000313" key="1">
    <source>
        <dbReference type="EMBL" id="KKB34475.1"/>
    </source>
</evidence>
<dbReference type="EMBL" id="JWIR02000084">
    <property type="protein sequence ID" value="KKB34475.1"/>
    <property type="molecule type" value="Genomic_DNA"/>
</dbReference>